<reference evidence="2 3" key="1">
    <citation type="submission" date="2019-03" db="EMBL/GenBank/DDBJ databases">
        <title>First draft genome of Liparis tanakae, snailfish: a comprehensive survey of snailfish specific genes.</title>
        <authorList>
            <person name="Kim W."/>
            <person name="Song I."/>
            <person name="Jeong J.-H."/>
            <person name="Kim D."/>
            <person name="Kim S."/>
            <person name="Ryu S."/>
            <person name="Song J.Y."/>
            <person name="Lee S.K."/>
        </authorList>
    </citation>
    <scope>NUCLEOTIDE SEQUENCE [LARGE SCALE GENOMIC DNA]</scope>
    <source>
        <tissue evidence="2">Muscle</tissue>
    </source>
</reference>
<evidence type="ECO:0000256" key="1">
    <source>
        <dbReference type="SAM" id="MobiDB-lite"/>
    </source>
</evidence>
<evidence type="ECO:0000313" key="2">
    <source>
        <dbReference type="EMBL" id="TNN63744.1"/>
    </source>
</evidence>
<gene>
    <name evidence="2" type="ORF">EYF80_026061</name>
</gene>
<feature type="region of interest" description="Disordered" evidence="1">
    <location>
        <begin position="92"/>
        <end position="127"/>
    </location>
</feature>
<feature type="compositionally biased region" description="Basic residues" evidence="1">
    <location>
        <begin position="55"/>
        <end position="65"/>
    </location>
</feature>
<keyword evidence="3" id="KW-1185">Reference proteome</keyword>
<name>A0A4Z2HFQ0_9TELE</name>
<proteinExistence type="predicted"/>
<evidence type="ECO:0000313" key="3">
    <source>
        <dbReference type="Proteomes" id="UP000314294"/>
    </source>
</evidence>
<dbReference type="AlphaFoldDB" id="A0A4Z2HFQ0"/>
<accession>A0A4Z2HFQ0</accession>
<dbReference type="Proteomes" id="UP000314294">
    <property type="component" value="Unassembled WGS sequence"/>
</dbReference>
<protein>
    <submittedName>
        <fullName evidence="2">Uncharacterized protein</fullName>
    </submittedName>
</protein>
<comment type="caution">
    <text evidence="2">The sequence shown here is derived from an EMBL/GenBank/DDBJ whole genome shotgun (WGS) entry which is preliminary data.</text>
</comment>
<sequence>MEDKTLHDAFTMQTYNWKGRKRRIQFDEKRRNQQSLVQISIRCRMNTTQRLNSTSRHRRPVRRRDNKAMPVLTHLHPHSCVLRVPDSSATAEPWRSAASACRSAGPKSSGSGLNVDTRGSRGPQKTGGICCDQQGSFRYQHSIYSQSCLSSGRHEGERSRGH</sequence>
<feature type="region of interest" description="Disordered" evidence="1">
    <location>
        <begin position="50"/>
        <end position="70"/>
    </location>
</feature>
<organism evidence="2 3">
    <name type="scientific">Liparis tanakae</name>
    <name type="common">Tanaka's snailfish</name>
    <dbReference type="NCBI Taxonomy" id="230148"/>
    <lineage>
        <taxon>Eukaryota</taxon>
        <taxon>Metazoa</taxon>
        <taxon>Chordata</taxon>
        <taxon>Craniata</taxon>
        <taxon>Vertebrata</taxon>
        <taxon>Euteleostomi</taxon>
        <taxon>Actinopterygii</taxon>
        <taxon>Neopterygii</taxon>
        <taxon>Teleostei</taxon>
        <taxon>Neoteleostei</taxon>
        <taxon>Acanthomorphata</taxon>
        <taxon>Eupercaria</taxon>
        <taxon>Perciformes</taxon>
        <taxon>Cottioidei</taxon>
        <taxon>Cottales</taxon>
        <taxon>Liparidae</taxon>
        <taxon>Liparis</taxon>
    </lineage>
</organism>
<dbReference type="EMBL" id="SRLO01000267">
    <property type="protein sequence ID" value="TNN63744.1"/>
    <property type="molecule type" value="Genomic_DNA"/>
</dbReference>